<evidence type="ECO:0000313" key="6">
    <source>
        <dbReference type="EMBL" id="GAA2145797.1"/>
    </source>
</evidence>
<dbReference type="SUPFAM" id="SSF51905">
    <property type="entry name" value="FAD/NAD(P)-binding domain"/>
    <property type="match status" value="1"/>
</dbReference>
<dbReference type="NCBIfam" id="NF004832">
    <property type="entry name" value="PRK06184.1"/>
    <property type="match status" value="1"/>
</dbReference>
<evidence type="ECO:0000313" key="7">
    <source>
        <dbReference type="Proteomes" id="UP001422759"/>
    </source>
</evidence>
<keyword evidence="4" id="KW-0274">FAD</keyword>
<dbReference type="Proteomes" id="UP001422759">
    <property type="component" value="Unassembled WGS sequence"/>
</dbReference>
<gene>
    <name evidence="6" type="ORF">GCM10009760_34830</name>
</gene>
<keyword evidence="3" id="KW-0285">Flavoprotein</keyword>
<evidence type="ECO:0000256" key="2">
    <source>
        <dbReference type="ARBA" id="ARBA00007801"/>
    </source>
</evidence>
<accession>A0ABN2ZQ50</accession>
<name>A0ABN2ZQ50_9ACTN</name>
<protein>
    <submittedName>
        <fullName evidence="6">FAD-dependent oxidoreductase</fullName>
    </submittedName>
</protein>
<comment type="similarity">
    <text evidence="2">Belongs to the PheA/TfdB FAD monooxygenase family.</text>
</comment>
<dbReference type="InterPro" id="IPR036249">
    <property type="entry name" value="Thioredoxin-like_sf"/>
</dbReference>
<evidence type="ECO:0000259" key="5">
    <source>
        <dbReference type="Pfam" id="PF01494"/>
    </source>
</evidence>
<evidence type="ECO:0000256" key="1">
    <source>
        <dbReference type="ARBA" id="ARBA00001974"/>
    </source>
</evidence>
<dbReference type="Gene3D" id="3.40.30.120">
    <property type="match status" value="1"/>
</dbReference>
<dbReference type="Pfam" id="PF21274">
    <property type="entry name" value="Rng_hyd_C"/>
    <property type="match status" value="1"/>
</dbReference>
<feature type="domain" description="FAD-binding" evidence="5">
    <location>
        <begin position="4"/>
        <end position="338"/>
    </location>
</feature>
<dbReference type="PANTHER" id="PTHR43004:SF19">
    <property type="entry name" value="BINDING MONOOXYGENASE, PUTATIVE (JCVI)-RELATED"/>
    <property type="match status" value="1"/>
</dbReference>
<dbReference type="Gene3D" id="3.30.70.2450">
    <property type="match status" value="1"/>
</dbReference>
<dbReference type="InterPro" id="IPR036188">
    <property type="entry name" value="FAD/NAD-bd_sf"/>
</dbReference>
<dbReference type="SUPFAM" id="SSF52833">
    <property type="entry name" value="Thioredoxin-like"/>
    <property type="match status" value="1"/>
</dbReference>
<keyword evidence="7" id="KW-1185">Reference proteome</keyword>
<dbReference type="InterPro" id="IPR002938">
    <property type="entry name" value="FAD-bd"/>
</dbReference>
<dbReference type="Gene3D" id="3.50.50.60">
    <property type="entry name" value="FAD/NAD(P)-binding domain"/>
    <property type="match status" value="1"/>
</dbReference>
<dbReference type="EMBL" id="BAAANT010000018">
    <property type="protein sequence ID" value="GAA2145797.1"/>
    <property type="molecule type" value="Genomic_DNA"/>
</dbReference>
<evidence type="ECO:0000256" key="3">
    <source>
        <dbReference type="ARBA" id="ARBA00022630"/>
    </source>
</evidence>
<dbReference type="RefSeq" id="WP_344465915.1">
    <property type="nucleotide sequence ID" value="NZ_BAAANT010000018.1"/>
</dbReference>
<dbReference type="PRINTS" id="PR00420">
    <property type="entry name" value="RNGMNOXGNASE"/>
</dbReference>
<comment type="caution">
    <text evidence="6">The sequence shown here is derived from an EMBL/GenBank/DDBJ whole genome shotgun (WGS) entry which is preliminary data.</text>
</comment>
<evidence type="ECO:0000256" key="4">
    <source>
        <dbReference type="ARBA" id="ARBA00022827"/>
    </source>
</evidence>
<reference evidence="6 7" key="1">
    <citation type="journal article" date="2019" name="Int. J. Syst. Evol. Microbiol.">
        <title>The Global Catalogue of Microorganisms (GCM) 10K type strain sequencing project: providing services to taxonomists for standard genome sequencing and annotation.</title>
        <authorList>
            <consortium name="The Broad Institute Genomics Platform"/>
            <consortium name="The Broad Institute Genome Sequencing Center for Infectious Disease"/>
            <person name="Wu L."/>
            <person name="Ma J."/>
        </authorList>
    </citation>
    <scope>NUCLEOTIDE SEQUENCE [LARGE SCALE GENOMIC DNA]</scope>
    <source>
        <strain evidence="6 7">JCM 14560</strain>
    </source>
</reference>
<dbReference type="PANTHER" id="PTHR43004">
    <property type="entry name" value="TRK SYSTEM POTASSIUM UPTAKE PROTEIN"/>
    <property type="match status" value="1"/>
</dbReference>
<comment type="cofactor">
    <cofactor evidence="1">
        <name>FAD</name>
        <dbReference type="ChEBI" id="CHEBI:57692"/>
    </cofactor>
</comment>
<proteinExistence type="inferred from homology"/>
<sequence length="496" mass="53027">MGTALIVGAGPTGLTLACSLARQGTEVRIIEKSTGFQTSSRGKALNTRSLEVLGDLGLGDRLLAAGRTSLPFRKYFDGEFVADSDPVATAGSAPDSRYPFGLFIPQWRVEGLLREQLAGYGVEVELGTELADFSQDEHGVTAVLTDGRQITADYLVGCDGGRSPIRKRLGIPFEGSSDPEQAMVCGDVEVEGLDRGVWHQWFGAEGALLLCPFEDSPKWQFQAAPERDASGAMVEPSLESFQRIFDRYAGLPGVRLHNATWLSTWRVNVRMAERYRVGRVLLAGDAAHVHPIAGGLGMNTGIQDAWNLGWKLGHVLDGLAGPGLLDSYQEERLPIAAWTLNLTSAALATINESVRTPGVGLEAGRTDDLTGLGIDYRWSALSDDRLAGPLRAGDRAPDAPLESPEGVGTRLFDLYAGGRFTLLSFGCPAPEIGPAVRTVAVEAGPGSFRDPDGHARRAYGVERDALVLVRPDHHVALTVPASDSGAVRDYLATLGR</sequence>
<organism evidence="6 7">
    <name type="scientific">Kitasatospora kazusensis</name>
    <dbReference type="NCBI Taxonomy" id="407974"/>
    <lineage>
        <taxon>Bacteria</taxon>
        <taxon>Bacillati</taxon>
        <taxon>Actinomycetota</taxon>
        <taxon>Actinomycetes</taxon>
        <taxon>Kitasatosporales</taxon>
        <taxon>Streptomycetaceae</taxon>
        <taxon>Kitasatospora</taxon>
    </lineage>
</organism>
<dbReference type="Pfam" id="PF01494">
    <property type="entry name" value="FAD_binding_3"/>
    <property type="match status" value="1"/>
</dbReference>
<dbReference type="InterPro" id="IPR050641">
    <property type="entry name" value="RIFMO-like"/>
</dbReference>